<dbReference type="PANTHER" id="PTHR12236">
    <property type="entry name" value="STRUCTURAL CONTITUENT OF CUTICLE"/>
    <property type="match status" value="1"/>
</dbReference>
<comment type="caution">
    <text evidence="5">The sequence shown here is derived from an EMBL/GenBank/DDBJ whole genome shotgun (WGS) entry which is preliminary data.</text>
</comment>
<evidence type="ECO:0000256" key="2">
    <source>
        <dbReference type="ARBA" id="ARBA00022737"/>
    </source>
</evidence>
<protein>
    <recommendedName>
        <fullName evidence="7">Cuticle protein</fullName>
    </recommendedName>
</protein>
<dbReference type="Pfam" id="PF00379">
    <property type="entry name" value="Chitin_bind_4"/>
    <property type="match status" value="1"/>
</dbReference>
<name>A0A8J2KYY5_9HEXA</name>
<dbReference type="GO" id="GO:0031012">
    <property type="term" value="C:extracellular matrix"/>
    <property type="evidence" value="ECO:0007669"/>
    <property type="project" value="TreeGrafter"/>
</dbReference>
<organism evidence="5 6">
    <name type="scientific">Allacma fusca</name>
    <dbReference type="NCBI Taxonomy" id="39272"/>
    <lineage>
        <taxon>Eukaryota</taxon>
        <taxon>Metazoa</taxon>
        <taxon>Ecdysozoa</taxon>
        <taxon>Arthropoda</taxon>
        <taxon>Hexapoda</taxon>
        <taxon>Collembola</taxon>
        <taxon>Symphypleona</taxon>
        <taxon>Sminthuridae</taxon>
        <taxon>Allacma</taxon>
    </lineage>
</organism>
<evidence type="ECO:0008006" key="7">
    <source>
        <dbReference type="Google" id="ProtNLM"/>
    </source>
</evidence>
<evidence type="ECO:0000313" key="5">
    <source>
        <dbReference type="EMBL" id="CAG7822607.1"/>
    </source>
</evidence>
<dbReference type="Proteomes" id="UP000708208">
    <property type="component" value="Unassembled WGS sequence"/>
</dbReference>
<dbReference type="AlphaFoldDB" id="A0A8J2KYY5"/>
<dbReference type="GO" id="GO:0042302">
    <property type="term" value="F:structural constituent of cuticle"/>
    <property type="evidence" value="ECO:0007669"/>
    <property type="project" value="UniProtKB-UniRule"/>
</dbReference>
<reference evidence="5" key="1">
    <citation type="submission" date="2021-06" db="EMBL/GenBank/DDBJ databases">
        <authorList>
            <person name="Hodson N. C."/>
            <person name="Mongue J. A."/>
            <person name="Jaron S. K."/>
        </authorList>
    </citation>
    <scope>NUCLEOTIDE SEQUENCE</scope>
</reference>
<dbReference type="OrthoDB" id="10071059at2759"/>
<dbReference type="GO" id="GO:0005615">
    <property type="term" value="C:extracellular space"/>
    <property type="evidence" value="ECO:0007669"/>
    <property type="project" value="TreeGrafter"/>
</dbReference>
<accession>A0A8J2KYY5</accession>
<evidence type="ECO:0000256" key="1">
    <source>
        <dbReference type="ARBA" id="ARBA00022460"/>
    </source>
</evidence>
<sequence length="217" mass="21209">MIGKVATFLALLAVSQAGLARVGSPLVSGLGLASPLGLGIAPGIARVGVPAIGLAAAPVIAKTVVSEPVDLHPQYSYGYSVADGLTGDSKTATETRDGDLVQGQYSLVEPDGAIRTVTYTADAINGFNAVVERSAPAVAKVAAAPVIAAAPVARIAAPVGIAPQALIAGGLAPQTLLARGIAPQTLISGGLAPHGLIGRGIARIGAAPIGLAGARLI</sequence>
<dbReference type="InterPro" id="IPR031311">
    <property type="entry name" value="CHIT_BIND_RR_consensus"/>
</dbReference>
<evidence type="ECO:0000256" key="4">
    <source>
        <dbReference type="SAM" id="SignalP"/>
    </source>
</evidence>
<dbReference type="PROSITE" id="PS00233">
    <property type="entry name" value="CHIT_BIND_RR_1"/>
    <property type="match status" value="1"/>
</dbReference>
<feature type="signal peptide" evidence="4">
    <location>
        <begin position="1"/>
        <end position="20"/>
    </location>
</feature>
<keyword evidence="4" id="KW-0732">Signal</keyword>
<evidence type="ECO:0000256" key="3">
    <source>
        <dbReference type="PROSITE-ProRule" id="PRU00497"/>
    </source>
</evidence>
<gene>
    <name evidence="5" type="ORF">AFUS01_LOCUS32869</name>
</gene>
<dbReference type="PANTHER" id="PTHR12236:SF94">
    <property type="entry name" value="CCP84AA-RELATED"/>
    <property type="match status" value="1"/>
</dbReference>
<keyword evidence="2" id="KW-0677">Repeat</keyword>
<dbReference type="EMBL" id="CAJVCH010526891">
    <property type="protein sequence ID" value="CAG7822607.1"/>
    <property type="molecule type" value="Genomic_DNA"/>
</dbReference>
<feature type="chain" id="PRO_5035188229" description="Cuticle protein" evidence="4">
    <location>
        <begin position="21"/>
        <end position="217"/>
    </location>
</feature>
<dbReference type="InterPro" id="IPR051217">
    <property type="entry name" value="Insect_Cuticle_Struc_Prot"/>
</dbReference>
<proteinExistence type="predicted"/>
<keyword evidence="6" id="KW-1185">Reference proteome</keyword>
<dbReference type="PROSITE" id="PS51155">
    <property type="entry name" value="CHIT_BIND_RR_2"/>
    <property type="match status" value="1"/>
</dbReference>
<dbReference type="InterPro" id="IPR000618">
    <property type="entry name" value="Insect_cuticle"/>
</dbReference>
<keyword evidence="1 3" id="KW-0193">Cuticle</keyword>
<evidence type="ECO:0000313" key="6">
    <source>
        <dbReference type="Proteomes" id="UP000708208"/>
    </source>
</evidence>